<proteinExistence type="predicted"/>
<organism evidence="1">
    <name type="scientific">uncultured bacterium</name>
    <name type="common">gcode 4</name>
    <dbReference type="NCBI Taxonomy" id="1234023"/>
    <lineage>
        <taxon>Bacteria</taxon>
        <taxon>environmental samples</taxon>
    </lineage>
</organism>
<accession>K2F7N9</accession>
<protein>
    <submittedName>
        <fullName evidence="1">Undecaprenyl-phosphate alpha-N-acetylglucosaminyltransferase</fullName>
    </submittedName>
</protein>
<dbReference type="EMBL" id="AMFJ01000541">
    <property type="protein sequence ID" value="EKE27146.1"/>
    <property type="molecule type" value="Genomic_DNA"/>
</dbReference>
<sequence length="158" mass="19120">MTDTTFLSKENSEFVLILLSIVVPSVILFWIFDRKKFLIWDWWTMFLAFMIATLAIISWWKIATVATVLWVYIIDAFYVIFVRLYNKKNPLKWDTIHHLHFRLRNLWFSDVFIRNLVYSLSFMFWLWAIFLDKIGKIIIFSILIIIVVFVTKILSLKK</sequence>
<dbReference type="AlphaFoldDB" id="K2F7N9"/>
<keyword evidence="1" id="KW-0328">Glycosyltransferase</keyword>
<name>K2F7N9_9BACT</name>
<dbReference type="GO" id="GO:0016757">
    <property type="term" value="F:glycosyltransferase activity"/>
    <property type="evidence" value="ECO:0007669"/>
    <property type="project" value="UniProtKB-KW"/>
</dbReference>
<evidence type="ECO:0000313" key="1">
    <source>
        <dbReference type="EMBL" id="EKE27146.1"/>
    </source>
</evidence>
<comment type="caution">
    <text evidence="1">The sequence shown here is derived from an EMBL/GenBank/DDBJ whole genome shotgun (WGS) entry which is preliminary data.</text>
</comment>
<keyword evidence="1" id="KW-0808">Transferase</keyword>
<gene>
    <name evidence="1" type="ORF">ACD_4C00025G0001</name>
</gene>
<reference evidence="1" key="1">
    <citation type="journal article" date="2012" name="Science">
        <title>Fermentation, hydrogen, and sulfur metabolism in multiple uncultivated bacterial phyla.</title>
        <authorList>
            <person name="Wrighton K.C."/>
            <person name="Thomas B.C."/>
            <person name="Sharon I."/>
            <person name="Miller C.S."/>
            <person name="Castelle C.J."/>
            <person name="VerBerkmoes N.C."/>
            <person name="Wilkins M.J."/>
            <person name="Hettich R.L."/>
            <person name="Lipton M.S."/>
            <person name="Williams K.H."/>
            <person name="Long P.E."/>
            <person name="Banfield J.F."/>
        </authorList>
    </citation>
    <scope>NUCLEOTIDE SEQUENCE [LARGE SCALE GENOMIC DNA]</scope>
</reference>